<feature type="transmembrane region" description="Helical" evidence="13">
    <location>
        <begin position="26"/>
        <end position="46"/>
    </location>
</feature>
<dbReference type="EMBL" id="LQBL01000002">
    <property type="protein sequence ID" value="KUG59282.1"/>
    <property type="molecule type" value="Genomic_DNA"/>
</dbReference>
<evidence type="ECO:0000256" key="2">
    <source>
        <dbReference type="ARBA" id="ARBA00010441"/>
    </source>
</evidence>
<keyword evidence="7" id="KW-0443">Lipid metabolism</keyword>
<feature type="transmembrane region" description="Helical" evidence="13">
    <location>
        <begin position="174"/>
        <end position="192"/>
    </location>
</feature>
<proteinExistence type="inferred from homology"/>
<dbReference type="NCBIfam" id="TIGR00560">
    <property type="entry name" value="pgsA"/>
    <property type="match status" value="1"/>
</dbReference>
<dbReference type="GO" id="GO:0008444">
    <property type="term" value="F:CDP-diacylglycerol-glycerol-3-phosphate 3-phosphatidyltransferase activity"/>
    <property type="evidence" value="ECO:0007669"/>
    <property type="project" value="UniProtKB-UniRule"/>
</dbReference>
<dbReference type="InterPro" id="IPR048254">
    <property type="entry name" value="CDP_ALCOHOL_P_TRANSF_CS"/>
</dbReference>
<evidence type="ECO:0000256" key="3">
    <source>
        <dbReference type="ARBA" id="ARBA00022516"/>
    </source>
</evidence>
<evidence type="ECO:0000256" key="11">
    <source>
        <dbReference type="NCBIfam" id="TIGR00560"/>
    </source>
</evidence>
<dbReference type="InterPro" id="IPR043130">
    <property type="entry name" value="CDP-OH_PTrfase_TM_dom"/>
</dbReference>
<comment type="similarity">
    <text evidence="2 12">Belongs to the CDP-alcohol phosphatidyltransferase class-I family.</text>
</comment>
<dbReference type="InterPro" id="IPR000462">
    <property type="entry name" value="CDP-OH_P_trans"/>
</dbReference>
<dbReference type="PANTHER" id="PTHR14269:SF52">
    <property type="entry name" value="PHOSPHATIDYLGLYCEROPHOSPHATE SYNTHASE-RELATED"/>
    <property type="match status" value="1"/>
</dbReference>
<dbReference type="EC" id="2.7.8.5" evidence="11"/>
<feature type="transmembrane region" description="Helical" evidence="13">
    <location>
        <begin position="150"/>
        <end position="168"/>
    </location>
</feature>
<comment type="caution">
    <text evidence="14">The sequence shown here is derived from an EMBL/GenBank/DDBJ whole genome shotgun (WGS) entry which is preliminary data.</text>
</comment>
<dbReference type="InterPro" id="IPR050324">
    <property type="entry name" value="CDP-alcohol_PTase-I"/>
</dbReference>
<evidence type="ECO:0000256" key="7">
    <source>
        <dbReference type="ARBA" id="ARBA00023098"/>
    </source>
</evidence>
<dbReference type="Proteomes" id="UP000054837">
    <property type="component" value="Unassembled WGS sequence"/>
</dbReference>
<evidence type="ECO:0000256" key="8">
    <source>
        <dbReference type="ARBA" id="ARBA00023136"/>
    </source>
</evidence>
<evidence type="ECO:0000256" key="9">
    <source>
        <dbReference type="ARBA" id="ARBA00023209"/>
    </source>
</evidence>
<evidence type="ECO:0000256" key="4">
    <source>
        <dbReference type="ARBA" id="ARBA00022679"/>
    </source>
</evidence>
<accession>A0A0W8IGV5</accession>
<keyword evidence="8 13" id="KW-0472">Membrane</keyword>
<keyword evidence="9" id="KW-0594">Phospholipid biosynthesis</keyword>
<keyword evidence="10" id="KW-1208">Phospholipid metabolism</keyword>
<dbReference type="RefSeq" id="WP_058889758.1">
    <property type="nucleotide sequence ID" value="NZ_LQBL01000002.1"/>
</dbReference>
<protein>
    <recommendedName>
        <fullName evidence="11">CDP-diacylglycerol--glycerol-3-phosphate 3-phosphatidyltransferase</fullName>
        <ecNumber evidence="11">2.7.8.5</ecNumber>
    </recommendedName>
</protein>
<dbReference type="PIRSF" id="PIRSF000847">
    <property type="entry name" value="Phos_ph_gly_syn"/>
    <property type="match status" value="1"/>
</dbReference>
<keyword evidence="5 13" id="KW-0812">Transmembrane</keyword>
<dbReference type="OrthoDB" id="9796672at2"/>
<keyword evidence="15" id="KW-1185">Reference proteome</keyword>
<reference evidence="14 15" key="1">
    <citation type="submission" date="2015-12" db="EMBL/GenBank/DDBJ databases">
        <title>Serinicoccus chungangenesis strain CD08_5 genome sequencing and assembly.</title>
        <authorList>
            <person name="Chander A.M."/>
            <person name="Kaur G."/>
            <person name="Nair G.R."/>
            <person name="Dhawan D.K."/>
            <person name="Kochhar R.K."/>
            <person name="Mayilraj S."/>
            <person name="Bhadada S.K."/>
        </authorList>
    </citation>
    <scope>NUCLEOTIDE SEQUENCE [LARGE SCALE GENOMIC DNA]</scope>
    <source>
        <strain evidence="14 15">CD08_5</strain>
    </source>
</reference>
<dbReference type="STRING" id="767452.AVL62_06275"/>
<evidence type="ECO:0000313" key="14">
    <source>
        <dbReference type="EMBL" id="KUG59282.1"/>
    </source>
</evidence>
<dbReference type="PROSITE" id="PS00379">
    <property type="entry name" value="CDP_ALCOHOL_P_TRANSF"/>
    <property type="match status" value="1"/>
</dbReference>
<evidence type="ECO:0000256" key="6">
    <source>
        <dbReference type="ARBA" id="ARBA00022989"/>
    </source>
</evidence>
<evidence type="ECO:0000256" key="13">
    <source>
        <dbReference type="SAM" id="Phobius"/>
    </source>
</evidence>
<sequence>MIGPHDPDGPDLATATVPQPVSPWNLPNALTVLRIALVPLFGWLLLSGGGDDAGLRWWALAVFLVAIGTDWVDGHLARRQGLITAFGKLMDPIADKALIGTALVGLSLLSQLSWWVTVVILVREVGITLMRFVVIRRGVIPASKGGKLKTVLQAVGIAVLVAPVAGWFQDLGLWVMYAATLVTVVTGVDYVRQALAPTGRPRAGGS</sequence>
<dbReference type="InterPro" id="IPR004570">
    <property type="entry name" value="Phosphatidylglycerol_P_synth"/>
</dbReference>
<gene>
    <name evidence="14" type="ORF">AVL62_06275</name>
</gene>
<evidence type="ECO:0000256" key="1">
    <source>
        <dbReference type="ARBA" id="ARBA00004141"/>
    </source>
</evidence>
<dbReference type="PANTHER" id="PTHR14269">
    <property type="entry name" value="CDP-DIACYLGLYCEROL--GLYCEROL-3-PHOSPHATE 3-PHOSPHATIDYLTRANSFERASE-RELATED"/>
    <property type="match status" value="1"/>
</dbReference>
<dbReference type="UniPathway" id="UPA00085"/>
<name>A0A0W8IGV5_9MICO</name>
<organism evidence="14 15">
    <name type="scientific">Serinicoccus chungangensis</name>
    <dbReference type="NCBI Taxonomy" id="767452"/>
    <lineage>
        <taxon>Bacteria</taxon>
        <taxon>Bacillati</taxon>
        <taxon>Actinomycetota</taxon>
        <taxon>Actinomycetes</taxon>
        <taxon>Micrococcales</taxon>
        <taxon>Ornithinimicrobiaceae</taxon>
        <taxon>Serinicoccus</taxon>
    </lineage>
</organism>
<evidence type="ECO:0000256" key="10">
    <source>
        <dbReference type="ARBA" id="ARBA00023264"/>
    </source>
</evidence>
<dbReference type="Gene3D" id="1.20.120.1760">
    <property type="match status" value="1"/>
</dbReference>
<keyword evidence="3" id="KW-0444">Lipid biosynthesis</keyword>
<dbReference type="Pfam" id="PF01066">
    <property type="entry name" value="CDP-OH_P_transf"/>
    <property type="match status" value="1"/>
</dbReference>
<dbReference type="AlphaFoldDB" id="A0A0W8IGV5"/>
<keyword evidence="6 13" id="KW-1133">Transmembrane helix</keyword>
<keyword evidence="4 12" id="KW-0808">Transferase</keyword>
<comment type="subcellular location">
    <subcellularLocation>
        <location evidence="1">Membrane</location>
        <topology evidence="1">Multi-pass membrane protein</topology>
    </subcellularLocation>
</comment>
<evidence type="ECO:0000256" key="12">
    <source>
        <dbReference type="RuleBase" id="RU003750"/>
    </source>
</evidence>
<dbReference type="GO" id="GO:0016020">
    <property type="term" value="C:membrane"/>
    <property type="evidence" value="ECO:0007669"/>
    <property type="project" value="UniProtKB-SubCell"/>
</dbReference>
<dbReference type="GO" id="GO:0046474">
    <property type="term" value="P:glycerophospholipid biosynthetic process"/>
    <property type="evidence" value="ECO:0007669"/>
    <property type="project" value="TreeGrafter"/>
</dbReference>
<evidence type="ECO:0000256" key="5">
    <source>
        <dbReference type="ARBA" id="ARBA00022692"/>
    </source>
</evidence>
<evidence type="ECO:0000313" key="15">
    <source>
        <dbReference type="Proteomes" id="UP000054837"/>
    </source>
</evidence>
<feature type="transmembrane region" description="Helical" evidence="13">
    <location>
        <begin position="58"/>
        <end position="77"/>
    </location>
</feature>